<dbReference type="EMBL" id="JBIUYY010000022">
    <property type="protein sequence ID" value="MFJ2825789.1"/>
    <property type="molecule type" value="Genomic_DNA"/>
</dbReference>
<dbReference type="RefSeq" id="WP_402387533.1">
    <property type="nucleotide sequence ID" value="NZ_JBIUYY010000022.1"/>
</dbReference>
<comment type="caution">
    <text evidence="1">The sequence shown here is derived from an EMBL/GenBank/DDBJ whole genome shotgun (WGS) entry which is preliminary data.</text>
</comment>
<reference evidence="1 2" key="1">
    <citation type="submission" date="2024-10" db="EMBL/GenBank/DDBJ databases">
        <title>The Natural Products Discovery Center: Release of the First 8490 Sequenced Strains for Exploring Actinobacteria Biosynthetic Diversity.</title>
        <authorList>
            <person name="Kalkreuter E."/>
            <person name="Kautsar S.A."/>
            <person name="Yang D."/>
            <person name="Bader C.D."/>
            <person name="Teijaro C.N."/>
            <person name="Fluegel L."/>
            <person name="Davis C.M."/>
            <person name="Simpson J.R."/>
            <person name="Lauterbach L."/>
            <person name="Steele A.D."/>
            <person name="Gui C."/>
            <person name="Meng S."/>
            <person name="Li G."/>
            <person name="Viehrig K."/>
            <person name="Ye F."/>
            <person name="Su P."/>
            <person name="Kiefer A.F."/>
            <person name="Nichols A."/>
            <person name="Cepeda A.J."/>
            <person name="Yan W."/>
            <person name="Fan B."/>
            <person name="Jiang Y."/>
            <person name="Adhikari A."/>
            <person name="Zheng C.-J."/>
            <person name="Schuster L."/>
            <person name="Cowan T.M."/>
            <person name="Smanski M.J."/>
            <person name="Chevrette M.G."/>
            <person name="De Carvalho L.P.S."/>
            <person name="Shen B."/>
        </authorList>
    </citation>
    <scope>NUCLEOTIDE SEQUENCE [LARGE SCALE GENOMIC DNA]</scope>
    <source>
        <strain evidence="1 2">NPDC087220</strain>
    </source>
</reference>
<sequence>MNEQVTATTPDRTEPGASCCGPAPVQPVAEATPAHYSPCCGTSEDAAPAGTCCGPQANREAVATGADCC</sequence>
<gene>
    <name evidence="1" type="ORF">ACIO7M_32440</name>
</gene>
<keyword evidence="2" id="KW-1185">Reference proteome</keyword>
<accession>A0ABW8ERI0</accession>
<organism evidence="1 2">
    <name type="scientific">Streptomyces toxytricini</name>
    <name type="common">Actinomyces toxytricini</name>
    <dbReference type="NCBI Taxonomy" id="67369"/>
    <lineage>
        <taxon>Bacteria</taxon>
        <taxon>Bacillati</taxon>
        <taxon>Actinomycetota</taxon>
        <taxon>Actinomycetes</taxon>
        <taxon>Kitasatosporales</taxon>
        <taxon>Streptomycetaceae</taxon>
        <taxon>Streptomyces</taxon>
    </lineage>
</organism>
<proteinExistence type="predicted"/>
<evidence type="ECO:0000313" key="1">
    <source>
        <dbReference type="EMBL" id="MFJ2825789.1"/>
    </source>
</evidence>
<dbReference type="Proteomes" id="UP001617351">
    <property type="component" value="Unassembled WGS sequence"/>
</dbReference>
<evidence type="ECO:0000313" key="2">
    <source>
        <dbReference type="Proteomes" id="UP001617351"/>
    </source>
</evidence>
<protein>
    <submittedName>
        <fullName evidence="1">Uncharacterized protein</fullName>
    </submittedName>
</protein>
<name>A0ABW8ERI0_STRT5</name>